<keyword evidence="2" id="KW-0347">Helicase</keyword>
<dbReference type="GO" id="GO:0005524">
    <property type="term" value="F:ATP binding"/>
    <property type="evidence" value="ECO:0007669"/>
    <property type="project" value="InterPro"/>
</dbReference>
<protein>
    <submittedName>
        <fullName evidence="2">DEAD/DEAH box helicase</fullName>
    </submittedName>
</protein>
<gene>
    <name evidence="2" type="ORF">GRI47_08965</name>
</gene>
<dbReference type="Proteomes" id="UP000430272">
    <property type="component" value="Unassembled WGS sequence"/>
</dbReference>
<dbReference type="Pfam" id="PF04851">
    <property type="entry name" value="ResIII"/>
    <property type="match status" value="1"/>
</dbReference>
<sequence length="252" mass="27807">MKLDLFAPATVRKTPRPHQIEALGQLRQSLGKGNKRVVLQLPTGAGKTFVASQIVTGARDKGNRVCFTVPAISLVDQTVDAFEAEGIHRLGVIQANHVRTDASQPVQIASVQSLARRDRPKADIVVVDECHLQFKAIREWMRSEPDTVFIGLSATPWARGMADDWQDLVRPVSMQDLIDAKFLSPFRVFAPSHPDLSSVSTVAGDYHEGQLGEVMGESRLVADVVDTWLQRADYRAISADLSRCQDSNSYET</sequence>
<dbReference type="AlphaFoldDB" id="A0A844Y7C8"/>
<dbReference type="PANTHER" id="PTHR47396">
    <property type="entry name" value="TYPE I RESTRICTION ENZYME ECOKI R PROTEIN"/>
    <property type="match status" value="1"/>
</dbReference>
<dbReference type="InterPro" id="IPR014001">
    <property type="entry name" value="Helicase_ATP-bd"/>
</dbReference>
<dbReference type="SMART" id="SM00487">
    <property type="entry name" value="DEXDc"/>
    <property type="match status" value="1"/>
</dbReference>
<keyword evidence="3" id="KW-1185">Reference proteome</keyword>
<evidence type="ECO:0000313" key="2">
    <source>
        <dbReference type="EMBL" id="MXO54134.1"/>
    </source>
</evidence>
<dbReference type="GO" id="GO:0016787">
    <property type="term" value="F:hydrolase activity"/>
    <property type="evidence" value="ECO:0007669"/>
    <property type="project" value="InterPro"/>
</dbReference>
<evidence type="ECO:0000313" key="3">
    <source>
        <dbReference type="Proteomes" id="UP000430272"/>
    </source>
</evidence>
<feature type="domain" description="Helicase ATP-binding" evidence="1">
    <location>
        <begin position="28"/>
        <end position="174"/>
    </location>
</feature>
<accession>A0A844Y7C8</accession>
<dbReference type="SUPFAM" id="SSF52540">
    <property type="entry name" value="P-loop containing nucleoside triphosphate hydrolases"/>
    <property type="match status" value="1"/>
</dbReference>
<dbReference type="Gene3D" id="3.40.50.300">
    <property type="entry name" value="P-loop containing nucleotide triphosphate hydrolases"/>
    <property type="match status" value="1"/>
</dbReference>
<dbReference type="EMBL" id="WTYD01000001">
    <property type="protein sequence ID" value="MXO54134.1"/>
    <property type="molecule type" value="Genomic_DNA"/>
</dbReference>
<dbReference type="PROSITE" id="PS51192">
    <property type="entry name" value="HELICASE_ATP_BIND_1"/>
    <property type="match status" value="1"/>
</dbReference>
<keyword evidence="2" id="KW-0547">Nucleotide-binding</keyword>
<dbReference type="RefSeq" id="WP_160660913.1">
    <property type="nucleotide sequence ID" value="NZ_BAABDV010000001.1"/>
</dbReference>
<dbReference type="InterPro" id="IPR050742">
    <property type="entry name" value="Helicase_Restrict-Modif_Enz"/>
</dbReference>
<proteinExistence type="predicted"/>
<comment type="caution">
    <text evidence="2">The sequence shown here is derived from an EMBL/GenBank/DDBJ whole genome shotgun (WGS) entry which is preliminary data.</text>
</comment>
<evidence type="ECO:0000259" key="1">
    <source>
        <dbReference type="PROSITE" id="PS51192"/>
    </source>
</evidence>
<dbReference type="InterPro" id="IPR006935">
    <property type="entry name" value="Helicase/UvrB_N"/>
</dbReference>
<organism evidence="2 3">
    <name type="scientific">Qipengyuania pelagi</name>
    <dbReference type="NCBI Taxonomy" id="994320"/>
    <lineage>
        <taxon>Bacteria</taxon>
        <taxon>Pseudomonadati</taxon>
        <taxon>Pseudomonadota</taxon>
        <taxon>Alphaproteobacteria</taxon>
        <taxon>Sphingomonadales</taxon>
        <taxon>Erythrobacteraceae</taxon>
        <taxon>Qipengyuania</taxon>
    </lineage>
</organism>
<dbReference type="GO" id="GO:0005829">
    <property type="term" value="C:cytosol"/>
    <property type="evidence" value="ECO:0007669"/>
    <property type="project" value="TreeGrafter"/>
</dbReference>
<dbReference type="InterPro" id="IPR027417">
    <property type="entry name" value="P-loop_NTPase"/>
</dbReference>
<dbReference type="GO" id="GO:0004386">
    <property type="term" value="F:helicase activity"/>
    <property type="evidence" value="ECO:0007669"/>
    <property type="project" value="UniProtKB-KW"/>
</dbReference>
<name>A0A844Y7C8_9SPHN</name>
<reference evidence="2 3" key="1">
    <citation type="submission" date="2019-12" db="EMBL/GenBank/DDBJ databases">
        <title>Genomic-based taxomic classification of the family Erythrobacteraceae.</title>
        <authorList>
            <person name="Xu L."/>
        </authorList>
    </citation>
    <scope>NUCLEOTIDE SEQUENCE [LARGE SCALE GENOMIC DNA]</scope>
    <source>
        <strain evidence="2 3">JCM 17468</strain>
    </source>
</reference>
<keyword evidence="2" id="KW-0067">ATP-binding</keyword>
<dbReference type="OrthoDB" id="9803459at2"/>
<dbReference type="PANTHER" id="PTHR47396:SF1">
    <property type="entry name" value="ATP-DEPENDENT HELICASE IRC3-RELATED"/>
    <property type="match status" value="1"/>
</dbReference>
<dbReference type="GO" id="GO:0003677">
    <property type="term" value="F:DNA binding"/>
    <property type="evidence" value="ECO:0007669"/>
    <property type="project" value="InterPro"/>
</dbReference>
<keyword evidence="2" id="KW-0378">Hydrolase</keyword>